<accession>A0A6B0UF96</accession>
<dbReference type="AlphaFoldDB" id="A0A6B0UF96"/>
<name>A0A6B0UF96_IXORI</name>
<feature type="region of interest" description="Disordered" evidence="1">
    <location>
        <begin position="76"/>
        <end position="101"/>
    </location>
</feature>
<reference evidence="2" key="1">
    <citation type="submission" date="2019-12" db="EMBL/GenBank/DDBJ databases">
        <title>An insight into the sialome of adult female Ixodes ricinus ticks feeding for 6 days.</title>
        <authorList>
            <person name="Perner J."/>
            <person name="Ribeiro J.M.C."/>
        </authorList>
    </citation>
    <scope>NUCLEOTIDE SEQUENCE</scope>
    <source>
        <strain evidence="2">Semi-engorged</strain>
        <tissue evidence="2">Salivary glands</tissue>
    </source>
</reference>
<evidence type="ECO:0000256" key="1">
    <source>
        <dbReference type="SAM" id="MobiDB-lite"/>
    </source>
</evidence>
<organism evidence="2">
    <name type="scientific">Ixodes ricinus</name>
    <name type="common">Common tick</name>
    <name type="synonym">Acarus ricinus</name>
    <dbReference type="NCBI Taxonomy" id="34613"/>
    <lineage>
        <taxon>Eukaryota</taxon>
        <taxon>Metazoa</taxon>
        <taxon>Ecdysozoa</taxon>
        <taxon>Arthropoda</taxon>
        <taxon>Chelicerata</taxon>
        <taxon>Arachnida</taxon>
        <taxon>Acari</taxon>
        <taxon>Parasitiformes</taxon>
        <taxon>Ixodida</taxon>
        <taxon>Ixodoidea</taxon>
        <taxon>Ixodidae</taxon>
        <taxon>Ixodinae</taxon>
        <taxon>Ixodes</taxon>
    </lineage>
</organism>
<evidence type="ECO:0000313" key="2">
    <source>
        <dbReference type="EMBL" id="MXU88314.1"/>
    </source>
</evidence>
<sequence>MMALWGLAPCSASTGAASSRTAVGVAAAVSSTVLRASQTGVSLCGSAGAAGPASPRLTLMLAWLAPPWCRVASPLQVPSTRPRDPAPCGCGLPRPPRFLNS</sequence>
<dbReference type="EMBL" id="GIFC01006231">
    <property type="protein sequence ID" value="MXU88314.1"/>
    <property type="molecule type" value="Transcribed_RNA"/>
</dbReference>
<proteinExistence type="predicted"/>
<protein>
    <submittedName>
        <fullName evidence="2">Putative secreted protein</fullName>
    </submittedName>
</protein>